<dbReference type="EMBL" id="VLKI01000003">
    <property type="protein sequence ID" value="TWH89090.1"/>
    <property type="molecule type" value="Genomic_DNA"/>
</dbReference>
<evidence type="ECO:0000313" key="1">
    <source>
        <dbReference type="EMBL" id="TWH89090.1"/>
    </source>
</evidence>
<dbReference type="AlphaFoldDB" id="A0A562K0Z0"/>
<reference evidence="1 2" key="1">
    <citation type="journal article" date="2015" name="Stand. Genomic Sci.">
        <title>Genomic Encyclopedia of Bacterial and Archaeal Type Strains, Phase III: the genomes of soil and plant-associated and newly described type strains.</title>
        <authorList>
            <person name="Whitman W.B."/>
            <person name="Woyke T."/>
            <person name="Klenk H.P."/>
            <person name="Zhou Y."/>
            <person name="Lilburn T.G."/>
            <person name="Beck B.J."/>
            <person name="De Vos P."/>
            <person name="Vandamme P."/>
            <person name="Eisen J.A."/>
            <person name="Garrity G."/>
            <person name="Hugenholtz P."/>
            <person name="Kyrpides N.C."/>
        </authorList>
    </citation>
    <scope>NUCLEOTIDE SEQUENCE [LARGE SCALE GENOMIC DNA]</scope>
    <source>
        <strain evidence="1 2">CGMCC 1.10115</strain>
    </source>
</reference>
<dbReference type="Proteomes" id="UP000318667">
    <property type="component" value="Unassembled WGS sequence"/>
</dbReference>
<protein>
    <submittedName>
        <fullName evidence="1">Uncharacterized protein</fullName>
    </submittedName>
</protein>
<name>A0A562K0Z0_9BACI</name>
<gene>
    <name evidence="1" type="ORF">IQ19_01516</name>
</gene>
<comment type="caution">
    <text evidence="1">The sequence shown here is derived from an EMBL/GenBank/DDBJ whole genome shotgun (WGS) entry which is preliminary data.</text>
</comment>
<keyword evidence="2" id="KW-1185">Reference proteome</keyword>
<organism evidence="1 2">
    <name type="scientific">Cytobacillus oceanisediminis</name>
    <dbReference type="NCBI Taxonomy" id="665099"/>
    <lineage>
        <taxon>Bacteria</taxon>
        <taxon>Bacillati</taxon>
        <taxon>Bacillota</taxon>
        <taxon>Bacilli</taxon>
        <taxon>Bacillales</taxon>
        <taxon>Bacillaceae</taxon>
        <taxon>Cytobacillus</taxon>
    </lineage>
</organism>
<accession>A0A562K0Z0</accession>
<sequence length="85" mass="9605">MLKLIVDFGTLLIGVAGTRSSRMHSHFLHAVFIQGSWFNVLREAPQAFMSRRLPDRPRTLSAWSGNQQAAKGKIKMKASIAFFWS</sequence>
<evidence type="ECO:0000313" key="2">
    <source>
        <dbReference type="Proteomes" id="UP000318667"/>
    </source>
</evidence>
<proteinExistence type="predicted"/>